<organism evidence="2 3">
    <name type="scientific">Microdochium trichocladiopsis</name>
    <dbReference type="NCBI Taxonomy" id="1682393"/>
    <lineage>
        <taxon>Eukaryota</taxon>
        <taxon>Fungi</taxon>
        <taxon>Dikarya</taxon>
        <taxon>Ascomycota</taxon>
        <taxon>Pezizomycotina</taxon>
        <taxon>Sordariomycetes</taxon>
        <taxon>Xylariomycetidae</taxon>
        <taxon>Xylariales</taxon>
        <taxon>Microdochiaceae</taxon>
        <taxon>Microdochium</taxon>
    </lineage>
</organism>
<dbReference type="Proteomes" id="UP000756346">
    <property type="component" value="Unassembled WGS sequence"/>
</dbReference>
<sequence>MASPALQHEPHLGRRQRHRHRHRRRLCQWHHITGNEAQPARQPPLRQQRAAAAPCYIHTPRGGCKSQGCWSLVMLRTSAFLFPGMHTRSLPTLQVCVGRILRDSRPSTARIPGRDEDTRRTTSADPHAARVILGTRQQTPKGAAFPRPRC</sequence>
<evidence type="ECO:0000256" key="1">
    <source>
        <dbReference type="SAM" id="MobiDB-lite"/>
    </source>
</evidence>
<feature type="region of interest" description="Disordered" evidence="1">
    <location>
        <begin position="106"/>
        <end position="128"/>
    </location>
</feature>
<accession>A0A9P9BSN5</accession>
<feature type="compositionally biased region" description="Basic and acidic residues" evidence="1">
    <location>
        <begin position="112"/>
        <end position="122"/>
    </location>
</feature>
<name>A0A9P9BSN5_9PEZI</name>
<feature type="compositionally biased region" description="Basic residues" evidence="1">
    <location>
        <begin position="13"/>
        <end position="23"/>
    </location>
</feature>
<dbReference type="EMBL" id="JAGTJQ010000003">
    <property type="protein sequence ID" value="KAH7034637.1"/>
    <property type="molecule type" value="Genomic_DNA"/>
</dbReference>
<evidence type="ECO:0000313" key="3">
    <source>
        <dbReference type="Proteomes" id="UP000756346"/>
    </source>
</evidence>
<reference evidence="2" key="1">
    <citation type="journal article" date="2021" name="Nat. Commun.">
        <title>Genetic determinants of endophytism in the Arabidopsis root mycobiome.</title>
        <authorList>
            <person name="Mesny F."/>
            <person name="Miyauchi S."/>
            <person name="Thiergart T."/>
            <person name="Pickel B."/>
            <person name="Atanasova L."/>
            <person name="Karlsson M."/>
            <person name="Huettel B."/>
            <person name="Barry K.W."/>
            <person name="Haridas S."/>
            <person name="Chen C."/>
            <person name="Bauer D."/>
            <person name="Andreopoulos W."/>
            <person name="Pangilinan J."/>
            <person name="LaButti K."/>
            <person name="Riley R."/>
            <person name="Lipzen A."/>
            <person name="Clum A."/>
            <person name="Drula E."/>
            <person name="Henrissat B."/>
            <person name="Kohler A."/>
            <person name="Grigoriev I.V."/>
            <person name="Martin F.M."/>
            <person name="Hacquard S."/>
        </authorList>
    </citation>
    <scope>NUCLEOTIDE SEQUENCE</scope>
    <source>
        <strain evidence="2">MPI-CAGE-CH-0230</strain>
    </source>
</reference>
<comment type="caution">
    <text evidence="2">The sequence shown here is derived from an EMBL/GenBank/DDBJ whole genome shotgun (WGS) entry which is preliminary data.</text>
</comment>
<feature type="region of interest" description="Disordered" evidence="1">
    <location>
        <begin position="1"/>
        <end position="23"/>
    </location>
</feature>
<protein>
    <submittedName>
        <fullName evidence="2">Uncharacterized protein</fullName>
    </submittedName>
</protein>
<evidence type="ECO:0000313" key="2">
    <source>
        <dbReference type="EMBL" id="KAH7034637.1"/>
    </source>
</evidence>
<gene>
    <name evidence="2" type="ORF">B0I36DRAFT_82697</name>
</gene>
<proteinExistence type="predicted"/>
<dbReference type="GeneID" id="70192952"/>
<dbReference type="AlphaFoldDB" id="A0A9P9BSN5"/>
<keyword evidence="3" id="KW-1185">Reference proteome</keyword>
<dbReference type="RefSeq" id="XP_046014730.1">
    <property type="nucleotide sequence ID" value="XM_046163406.1"/>
</dbReference>